<proteinExistence type="predicted"/>
<evidence type="ECO:0000313" key="1">
    <source>
        <dbReference type="EMBL" id="KAK4329529.1"/>
    </source>
</evidence>
<name>A0AAE1QMB8_9EUCA</name>
<gene>
    <name evidence="1" type="ORF">Pmani_000122</name>
</gene>
<dbReference type="Proteomes" id="UP001292094">
    <property type="component" value="Unassembled WGS sequence"/>
</dbReference>
<protein>
    <submittedName>
        <fullName evidence="1">Uncharacterized protein</fullName>
    </submittedName>
</protein>
<sequence length="101" mass="11684">MRNVATKSVTDSCRKGEPETPNHVLLMTILNPAYPITVDVRERRVEWFVEEASKQSKVEAMVVLRDGFLRQLLGECNFYPQSREIEKEHHVETKMVVINGK</sequence>
<keyword evidence="2" id="KW-1185">Reference proteome</keyword>
<dbReference type="EMBL" id="JAWZYT010000007">
    <property type="protein sequence ID" value="KAK4329529.1"/>
    <property type="molecule type" value="Genomic_DNA"/>
</dbReference>
<evidence type="ECO:0000313" key="2">
    <source>
        <dbReference type="Proteomes" id="UP001292094"/>
    </source>
</evidence>
<dbReference type="AlphaFoldDB" id="A0AAE1QMB8"/>
<reference evidence="1" key="1">
    <citation type="submission" date="2023-11" db="EMBL/GenBank/DDBJ databases">
        <title>Genome assemblies of two species of porcelain crab, Petrolisthes cinctipes and Petrolisthes manimaculis (Anomura: Porcellanidae).</title>
        <authorList>
            <person name="Angst P."/>
        </authorList>
    </citation>
    <scope>NUCLEOTIDE SEQUENCE</scope>
    <source>
        <strain evidence="1">PB745_02</strain>
        <tissue evidence="1">Gill</tissue>
    </source>
</reference>
<comment type="caution">
    <text evidence="1">The sequence shown here is derived from an EMBL/GenBank/DDBJ whole genome shotgun (WGS) entry which is preliminary data.</text>
</comment>
<organism evidence="1 2">
    <name type="scientific">Petrolisthes manimaculis</name>
    <dbReference type="NCBI Taxonomy" id="1843537"/>
    <lineage>
        <taxon>Eukaryota</taxon>
        <taxon>Metazoa</taxon>
        <taxon>Ecdysozoa</taxon>
        <taxon>Arthropoda</taxon>
        <taxon>Crustacea</taxon>
        <taxon>Multicrustacea</taxon>
        <taxon>Malacostraca</taxon>
        <taxon>Eumalacostraca</taxon>
        <taxon>Eucarida</taxon>
        <taxon>Decapoda</taxon>
        <taxon>Pleocyemata</taxon>
        <taxon>Anomura</taxon>
        <taxon>Galatheoidea</taxon>
        <taxon>Porcellanidae</taxon>
        <taxon>Petrolisthes</taxon>
    </lineage>
</organism>
<accession>A0AAE1QMB8</accession>